<protein>
    <submittedName>
        <fullName evidence="1">Sulfate transporter</fullName>
    </submittedName>
</protein>
<name>A0A392U498_9FABA</name>
<proteinExistence type="predicted"/>
<dbReference type="Proteomes" id="UP000265520">
    <property type="component" value="Unassembled WGS sequence"/>
</dbReference>
<comment type="caution">
    <text evidence="1">The sequence shown here is derived from an EMBL/GenBank/DDBJ whole genome shotgun (WGS) entry which is preliminary data.</text>
</comment>
<dbReference type="EMBL" id="LXQA010703993">
    <property type="protein sequence ID" value="MCI66865.1"/>
    <property type="molecule type" value="Genomic_DNA"/>
</dbReference>
<reference evidence="1 2" key="1">
    <citation type="journal article" date="2018" name="Front. Plant Sci.">
        <title>Red Clover (Trifolium pratense) and Zigzag Clover (T. medium) - A Picture of Genomic Similarities and Differences.</title>
        <authorList>
            <person name="Dluhosova J."/>
            <person name="Istvanek J."/>
            <person name="Nedelnik J."/>
            <person name="Repkova J."/>
        </authorList>
    </citation>
    <scope>NUCLEOTIDE SEQUENCE [LARGE SCALE GENOMIC DNA]</scope>
    <source>
        <strain evidence="2">cv. 10/8</strain>
        <tissue evidence="1">Leaf</tissue>
    </source>
</reference>
<dbReference type="AlphaFoldDB" id="A0A392U498"/>
<feature type="non-terminal residue" evidence="1">
    <location>
        <position position="51"/>
    </location>
</feature>
<keyword evidence="2" id="KW-1185">Reference proteome</keyword>
<sequence>FLRADSCSVDKYRLDFARVLIATPDLDIVNRVERILVDGVLVEIKIVEEWG</sequence>
<feature type="non-terminal residue" evidence="1">
    <location>
        <position position="1"/>
    </location>
</feature>
<organism evidence="1 2">
    <name type="scientific">Trifolium medium</name>
    <dbReference type="NCBI Taxonomy" id="97028"/>
    <lineage>
        <taxon>Eukaryota</taxon>
        <taxon>Viridiplantae</taxon>
        <taxon>Streptophyta</taxon>
        <taxon>Embryophyta</taxon>
        <taxon>Tracheophyta</taxon>
        <taxon>Spermatophyta</taxon>
        <taxon>Magnoliopsida</taxon>
        <taxon>eudicotyledons</taxon>
        <taxon>Gunneridae</taxon>
        <taxon>Pentapetalae</taxon>
        <taxon>rosids</taxon>
        <taxon>fabids</taxon>
        <taxon>Fabales</taxon>
        <taxon>Fabaceae</taxon>
        <taxon>Papilionoideae</taxon>
        <taxon>50 kb inversion clade</taxon>
        <taxon>NPAAA clade</taxon>
        <taxon>Hologalegina</taxon>
        <taxon>IRL clade</taxon>
        <taxon>Trifolieae</taxon>
        <taxon>Trifolium</taxon>
    </lineage>
</organism>
<evidence type="ECO:0000313" key="1">
    <source>
        <dbReference type="EMBL" id="MCI66865.1"/>
    </source>
</evidence>
<evidence type="ECO:0000313" key="2">
    <source>
        <dbReference type="Proteomes" id="UP000265520"/>
    </source>
</evidence>
<accession>A0A392U498</accession>